<gene>
    <name evidence="3" type="ORF">ACFPZN_43970</name>
</gene>
<feature type="region of interest" description="Disordered" evidence="1">
    <location>
        <begin position="612"/>
        <end position="639"/>
    </location>
</feature>
<organism evidence="3 4">
    <name type="scientific">Actinomadura rugatobispora</name>
    <dbReference type="NCBI Taxonomy" id="1994"/>
    <lineage>
        <taxon>Bacteria</taxon>
        <taxon>Bacillati</taxon>
        <taxon>Actinomycetota</taxon>
        <taxon>Actinomycetes</taxon>
        <taxon>Streptosporangiales</taxon>
        <taxon>Thermomonosporaceae</taxon>
        <taxon>Actinomadura</taxon>
    </lineage>
</organism>
<keyword evidence="4" id="KW-1185">Reference proteome</keyword>
<feature type="signal peptide" evidence="2">
    <location>
        <begin position="1"/>
        <end position="30"/>
    </location>
</feature>
<evidence type="ECO:0000313" key="4">
    <source>
        <dbReference type="Proteomes" id="UP001596074"/>
    </source>
</evidence>
<proteinExistence type="predicted"/>
<evidence type="ECO:0000313" key="3">
    <source>
        <dbReference type="EMBL" id="MFC5752614.1"/>
    </source>
</evidence>
<name>A0ABW1ADK3_9ACTN</name>
<evidence type="ECO:0008006" key="5">
    <source>
        <dbReference type="Google" id="ProtNLM"/>
    </source>
</evidence>
<reference evidence="4" key="1">
    <citation type="journal article" date="2019" name="Int. J. Syst. Evol. Microbiol.">
        <title>The Global Catalogue of Microorganisms (GCM) 10K type strain sequencing project: providing services to taxonomists for standard genome sequencing and annotation.</title>
        <authorList>
            <consortium name="The Broad Institute Genomics Platform"/>
            <consortium name="The Broad Institute Genome Sequencing Center for Infectious Disease"/>
            <person name="Wu L."/>
            <person name="Ma J."/>
        </authorList>
    </citation>
    <scope>NUCLEOTIDE SEQUENCE [LARGE SCALE GENOMIC DNA]</scope>
    <source>
        <strain evidence="4">KCTC 42087</strain>
    </source>
</reference>
<dbReference type="EMBL" id="JBHSON010000092">
    <property type="protein sequence ID" value="MFC5752614.1"/>
    <property type="molecule type" value="Genomic_DNA"/>
</dbReference>
<evidence type="ECO:0000256" key="2">
    <source>
        <dbReference type="SAM" id="SignalP"/>
    </source>
</evidence>
<dbReference type="Gene3D" id="3.40.50.1820">
    <property type="entry name" value="alpha/beta hydrolase"/>
    <property type="match status" value="1"/>
</dbReference>
<dbReference type="Proteomes" id="UP001596074">
    <property type="component" value="Unassembled WGS sequence"/>
</dbReference>
<dbReference type="RefSeq" id="WP_378288775.1">
    <property type="nucleotide sequence ID" value="NZ_JBHSON010000092.1"/>
</dbReference>
<sequence length="667" mass="71570">MRTRVLRVAAAALALFTAVLVAPSSPEAQAAPGAASASPASGDGCDPIDPAACLLPFPSDWYTVRDGSTATGRRVNMRTTLRNALGVPVRPEEWNRADGFSPGSMLLGHVPGVDLARSGAAPVTDIGASLRRDAPIVVIDTATGERWPYWAELDANADRPERRALIVRPARNFREGHRYVVALRGLRDSGGDLLRPNAAFAKVLGPTLPSSDPLHERQRAGRAVLADLDRHGIGRDGLYLAWDFTVASRQSLTSRMLHIRDDALKRLGRSSPTFLVTQVTDDVDERIGREVKGLVFAPSYLDLPGGPPGSRFHLGRDGRPARLPGNTQPVPFQCEIPRSAFDGRPARPALYGHGLLGGEGEVAAGNVKAMAAEHGFAFCATKWIGMASEDIPNVVTALADLTRFQTVADRLQQGMLGFTFLGRAMTRGFTGHEAFQTADGRPLIDTRAELTFDGNSQGGIMGGALTAVSPDIRRAVLGVPAMNYSTLLNRSSDYPTYGQVLGTFYPDKLDQQIAFGLIQMLWDRGEANGYAHHMTNRPLPGTPRHRVLMHVAFGDHQVAPVAAEVQARTIGARIHTPAVRPGRLPDKVPYWGIPSIPSSPYNGSALVIWDSGAPVPPLTNTPPTEGRDPHSDPRNTPEARRQKAVFLTTGQVVDVCGGAPCVITPAR</sequence>
<feature type="chain" id="PRO_5045967695" description="ATP-dependent DNA helicase RecG" evidence="2">
    <location>
        <begin position="31"/>
        <end position="667"/>
    </location>
</feature>
<evidence type="ECO:0000256" key="1">
    <source>
        <dbReference type="SAM" id="MobiDB-lite"/>
    </source>
</evidence>
<protein>
    <recommendedName>
        <fullName evidence="5">ATP-dependent DNA helicase RecG</fullName>
    </recommendedName>
</protein>
<accession>A0ABW1ADK3</accession>
<feature type="compositionally biased region" description="Basic and acidic residues" evidence="1">
    <location>
        <begin position="625"/>
        <end position="639"/>
    </location>
</feature>
<dbReference type="InterPro" id="IPR029058">
    <property type="entry name" value="AB_hydrolase_fold"/>
</dbReference>
<keyword evidence="2" id="KW-0732">Signal</keyword>
<comment type="caution">
    <text evidence="3">The sequence shown here is derived from an EMBL/GenBank/DDBJ whole genome shotgun (WGS) entry which is preliminary data.</text>
</comment>